<accession>A0A395IBB5</accession>
<proteinExistence type="predicted"/>
<dbReference type="Proteomes" id="UP000248961">
    <property type="component" value="Unassembled WGS sequence"/>
</dbReference>
<dbReference type="GeneID" id="37194872"/>
<protein>
    <submittedName>
        <fullName evidence="1">Uncharacterized protein</fullName>
    </submittedName>
</protein>
<dbReference type="EMBL" id="KZ824271">
    <property type="protein sequence ID" value="RAL15454.1"/>
    <property type="molecule type" value="Genomic_DNA"/>
</dbReference>
<evidence type="ECO:0000313" key="1">
    <source>
        <dbReference type="EMBL" id="RAL15454.1"/>
    </source>
</evidence>
<dbReference type="AlphaFoldDB" id="A0A395IBB5"/>
<dbReference type="RefSeq" id="XP_025554608.1">
    <property type="nucleotide sequence ID" value="XM_025690583.1"/>
</dbReference>
<gene>
    <name evidence="1" type="ORF">BO97DRAFT_212554</name>
</gene>
<organism evidence="1 2">
    <name type="scientific">Aspergillus homomorphus (strain CBS 101889)</name>
    <dbReference type="NCBI Taxonomy" id="1450537"/>
    <lineage>
        <taxon>Eukaryota</taxon>
        <taxon>Fungi</taxon>
        <taxon>Dikarya</taxon>
        <taxon>Ascomycota</taxon>
        <taxon>Pezizomycotina</taxon>
        <taxon>Eurotiomycetes</taxon>
        <taxon>Eurotiomycetidae</taxon>
        <taxon>Eurotiales</taxon>
        <taxon>Aspergillaceae</taxon>
        <taxon>Aspergillus</taxon>
        <taxon>Aspergillus subgen. Circumdati</taxon>
    </lineage>
</organism>
<keyword evidence="2" id="KW-1185">Reference proteome</keyword>
<name>A0A395IBB5_ASPHC</name>
<reference evidence="1 2" key="1">
    <citation type="submission" date="2018-02" db="EMBL/GenBank/DDBJ databases">
        <title>The genomes of Aspergillus section Nigri reveals drivers in fungal speciation.</title>
        <authorList>
            <consortium name="DOE Joint Genome Institute"/>
            <person name="Vesth T.C."/>
            <person name="Nybo J."/>
            <person name="Theobald S."/>
            <person name="Brandl J."/>
            <person name="Frisvad J.C."/>
            <person name="Nielsen K.F."/>
            <person name="Lyhne E.K."/>
            <person name="Kogle M.E."/>
            <person name="Kuo A."/>
            <person name="Riley R."/>
            <person name="Clum A."/>
            <person name="Nolan M."/>
            <person name="Lipzen A."/>
            <person name="Salamov A."/>
            <person name="Henrissat B."/>
            <person name="Wiebenga A."/>
            <person name="De vries R.P."/>
            <person name="Grigoriev I.V."/>
            <person name="Mortensen U.H."/>
            <person name="Andersen M.R."/>
            <person name="Baker S.E."/>
        </authorList>
    </citation>
    <scope>NUCLEOTIDE SEQUENCE [LARGE SCALE GENOMIC DNA]</scope>
    <source>
        <strain evidence="1 2">CBS 101889</strain>
    </source>
</reference>
<sequence length="150" mass="16784">MGWGIWVRGPSVTEPLSPLLLDIWCFYVSFYVSCRDARLVVCRSQNNLCCHLLIPAVGHRLISSKSLQTFFDYARTVFRYYHGYLLNIKHTWPSCSVSDSRTCSSPSSSNPYPYRTLPYSTSSILTMAAPLSKDMQGAKGSAAPMLQSVT</sequence>
<dbReference type="VEuPathDB" id="FungiDB:BO97DRAFT_212554"/>
<evidence type="ECO:0000313" key="2">
    <source>
        <dbReference type="Proteomes" id="UP000248961"/>
    </source>
</evidence>